<accession>A0ABX7L851</accession>
<gene>
    <name evidence="2" type="ORF">JRJ22_19450</name>
</gene>
<reference evidence="2 3" key="1">
    <citation type="submission" date="2021-02" db="EMBL/GenBank/DDBJ databases">
        <title>Paenibacillus tianjinensis sp. nov.</title>
        <authorList>
            <person name="Liu H."/>
        </authorList>
    </citation>
    <scope>NUCLEOTIDE SEQUENCE [LARGE SCALE GENOMIC DNA]</scope>
    <source>
        <strain evidence="2 3">TB2019</strain>
    </source>
</reference>
<dbReference type="Pfam" id="PF09511">
    <property type="entry name" value="RNA_lig_T4_1"/>
    <property type="match status" value="1"/>
</dbReference>
<organism evidence="2 3">
    <name type="scientific">Paenibacillus tianjinensis</name>
    <dbReference type="NCBI Taxonomy" id="2810347"/>
    <lineage>
        <taxon>Bacteria</taxon>
        <taxon>Bacillati</taxon>
        <taxon>Bacillota</taxon>
        <taxon>Bacilli</taxon>
        <taxon>Bacillales</taxon>
        <taxon>Paenibacillaceae</taxon>
        <taxon>Paenibacillus</taxon>
    </lineage>
</organism>
<protein>
    <recommendedName>
        <fullName evidence="1">T4 RNA ligase 1-like N-terminal domain-containing protein</fullName>
    </recommendedName>
</protein>
<evidence type="ECO:0000259" key="1">
    <source>
        <dbReference type="Pfam" id="PF09511"/>
    </source>
</evidence>
<dbReference type="InterPro" id="IPR019039">
    <property type="entry name" value="T4-Rnl1-like_N"/>
</dbReference>
<evidence type="ECO:0000313" key="3">
    <source>
        <dbReference type="Proteomes" id="UP000663452"/>
    </source>
</evidence>
<dbReference type="RefSeq" id="WP_206101074.1">
    <property type="nucleotide sequence ID" value="NZ_CP070969.1"/>
</dbReference>
<name>A0ABX7L851_9BACL</name>
<keyword evidence="3" id="KW-1185">Reference proteome</keyword>
<sequence>MSWNPVLNLVIEIKNTYYKKFGNYGSYIFEDWLIKLNENKYNNIFECLQFNQSEEILLIRYGLAEMQKGMWEDVDSVYRECRSVVINLKDEELVLTPFRKFFNLNEVAENMVEVVSKSIQEAKNFEVADKLDGSMQSARWYKGRVFMCGSMAISEKSSWRLEDGYSMLNDNYINMIKDNPDLTFIFEYISIKDAHVVIYEKSKEGLHLIGIRNTLTGEQYNYSDVLKMANKYNVSAVSLESITLDEMLTKMKELKSHEKEGWILNIDGHLIKMKCDDYVNIHRILDSVSSVNVIIRAIADNEYDDLISKIPEKYREKTEKIANLIFDHVHNINSQINYHYNLAPKENKKEFMIYVSNNVPDGLAAYVREKYLGRLSSILKSENRNMVSYRRLSDLGLTDKYNSLFDEGDEQVG</sequence>
<dbReference type="Gene3D" id="1.10.3550.20">
    <property type="match status" value="1"/>
</dbReference>
<dbReference type="EMBL" id="CP070969">
    <property type="protein sequence ID" value="QSF43441.1"/>
    <property type="molecule type" value="Genomic_DNA"/>
</dbReference>
<evidence type="ECO:0000313" key="2">
    <source>
        <dbReference type="EMBL" id="QSF43441.1"/>
    </source>
</evidence>
<feature type="domain" description="T4 RNA ligase 1-like N-terminal" evidence="1">
    <location>
        <begin position="80"/>
        <end position="273"/>
    </location>
</feature>
<dbReference type="Proteomes" id="UP000663452">
    <property type="component" value="Chromosome"/>
</dbReference>
<proteinExistence type="predicted"/>